<dbReference type="InterPro" id="IPR036412">
    <property type="entry name" value="HAD-like_sf"/>
</dbReference>
<evidence type="ECO:0000313" key="2">
    <source>
        <dbReference type="Proteomes" id="UP000095591"/>
    </source>
</evidence>
<dbReference type="RefSeq" id="WP_057319500.1">
    <property type="nucleotide sequence ID" value="NZ_CYXP01000006.1"/>
</dbReference>
<dbReference type="EMBL" id="CYXP01000006">
    <property type="protein sequence ID" value="CUN22138.1"/>
    <property type="molecule type" value="Genomic_DNA"/>
</dbReference>
<dbReference type="AlphaFoldDB" id="A0A173V8B9"/>
<dbReference type="Gene3D" id="3.40.50.1000">
    <property type="entry name" value="HAD superfamily/HAD-like"/>
    <property type="match status" value="1"/>
</dbReference>
<sequence>MIIGIDFDGTCVKHAFPAIGDDIGAVPVLKELVDKGHKLILFTMRSDIDDPKSSDYNIHPEGGEYLTDAVNWFKKNGIPLYGINENPDQSSWTTSPKPYCHVYIDDAALGCPLIQEPNQRAYVDWYTVWKWLREDKII</sequence>
<dbReference type="SUPFAM" id="SSF56784">
    <property type="entry name" value="HAD-like"/>
    <property type="match status" value="1"/>
</dbReference>
<protein>
    <submittedName>
        <fullName evidence="1">Uncharacterized protein</fullName>
    </submittedName>
</protein>
<reference evidence="1 2" key="1">
    <citation type="submission" date="2015-09" db="EMBL/GenBank/DDBJ databases">
        <authorList>
            <consortium name="Pathogen Informatics"/>
        </authorList>
    </citation>
    <scope>NUCLEOTIDE SEQUENCE [LARGE SCALE GENOMIC DNA]</scope>
    <source>
        <strain evidence="1 2">2789STDY5608872</strain>
    </source>
</reference>
<dbReference type="Proteomes" id="UP000095591">
    <property type="component" value="Unassembled WGS sequence"/>
</dbReference>
<evidence type="ECO:0000313" key="1">
    <source>
        <dbReference type="EMBL" id="CUN22138.1"/>
    </source>
</evidence>
<accession>A0A173V8B9</accession>
<name>A0A173V8B9_PARDI</name>
<proteinExistence type="predicted"/>
<dbReference type="InterPro" id="IPR023214">
    <property type="entry name" value="HAD_sf"/>
</dbReference>
<organism evidence="1 2">
    <name type="scientific">Parabacteroides distasonis</name>
    <dbReference type="NCBI Taxonomy" id="823"/>
    <lineage>
        <taxon>Bacteria</taxon>
        <taxon>Pseudomonadati</taxon>
        <taxon>Bacteroidota</taxon>
        <taxon>Bacteroidia</taxon>
        <taxon>Bacteroidales</taxon>
        <taxon>Tannerellaceae</taxon>
        <taxon>Parabacteroides</taxon>
    </lineage>
</organism>
<gene>
    <name evidence="1" type="ORF">ERS852429_02612</name>
</gene>